<keyword evidence="3" id="KW-0413">Isomerase</keyword>
<reference evidence="3 4" key="1">
    <citation type="submission" date="2020-07" db="EMBL/GenBank/DDBJ databases">
        <title>Sequencing the genomes of 1000 actinobacteria strains.</title>
        <authorList>
            <person name="Klenk H.-P."/>
        </authorList>
    </citation>
    <scope>NUCLEOTIDE SEQUENCE [LARGE SCALE GENOMIC DNA]</scope>
    <source>
        <strain evidence="3 4">DSM 26474</strain>
    </source>
</reference>
<dbReference type="CDD" id="cd07067">
    <property type="entry name" value="HP_PGM_like"/>
    <property type="match status" value="1"/>
</dbReference>
<keyword evidence="4" id="KW-1185">Reference proteome</keyword>
<evidence type="ECO:0000313" key="4">
    <source>
        <dbReference type="Proteomes" id="UP000549913"/>
    </source>
</evidence>
<dbReference type="AlphaFoldDB" id="A0A852SRA9"/>
<dbReference type="Pfam" id="PF00300">
    <property type="entry name" value="His_Phos_1"/>
    <property type="match status" value="1"/>
</dbReference>
<comment type="caution">
    <text evidence="3">The sequence shown here is derived from an EMBL/GenBank/DDBJ whole genome shotgun (WGS) entry which is preliminary data.</text>
</comment>
<dbReference type="EMBL" id="JACCBM010000001">
    <property type="protein sequence ID" value="NYD71386.1"/>
    <property type="molecule type" value="Genomic_DNA"/>
</dbReference>
<dbReference type="SUPFAM" id="SSF53254">
    <property type="entry name" value="Phosphoglycerate mutase-like"/>
    <property type="match status" value="1"/>
</dbReference>
<feature type="binding site" evidence="2">
    <location>
        <position position="58"/>
    </location>
    <ligand>
        <name>substrate</name>
    </ligand>
</feature>
<dbReference type="GO" id="GO:0016791">
    <property type="term" value="F:phosphatase activity"/>
    <property type="evidence" value="ECO:0007669"/>
    <property type="project" value="TreeGrafter"/>
</dbReference>
<protein>
    <submittedName>
        <fullName evidence="3">Putative phosphoglycerate mutase</fullName>
        <ecNumber evidence="3">5.4.2.12</ecNumber>
    </submittedName>
</protein>
<dbReference type="RefSeq" id="WP_179548356.1">
    <property type="nucleotide sequence ID" value="NZ_BSEW01000002.1"/>
</dbReference>
<feature type="binding site" evidence="2">
    <location>
        <begin position="83"/>
        <end position="86"/>
    </location>
    <ligand>
        <name>substrate</name>
    </ligand>
</feature>
<feature type="active site" description="Tele-phosphohistidine intermediate" evidence="1">
    <location>
        <position position="9"/>
    </location>
</feature>
<gene>
    <name evidence="3" type="ORF">BJ984_002544</name>
</gene>
<feature type="active site" description="Proton donor/acceptor" evidence="1">
    <location>
        <position position="83"/>
    </location>
</feature>
<dbReference type="GO" id="GO:0005737">
    <property type="term" value="C:cytoplasm"/>
    <property type="evidence" value="ECO:0007669"/>
    <property type="project" value="TreeGrafter"/>
</dbReference>
<dbReference type="InterPro" id="IPR050275">
    <property type="entry name" value="PGM_Phosphatase"/>
</dbReference>
<dbReference type="Proteomes" id="UP000549913">
    <property type="component" value="Unassembled WGS sequence"/>
</dbReference>
<name>A0A852SRA9_9MICO</name>
<evidence type="ECO:0000256" key="2">
    <source>
        <dbReference type="PIRSR" id="PIRSR613078-2"/>
    </source>
</evidence>
<proteinExistence type="predicted"/>
<dbReference type="Gene3D" id="3.40.50.1240">
    <property type="entry name" value="Phosphoglycerate mutase-like"/>
    <property type="match status" value="1"/>
</dbReference>
<dbReference type="SMART" id="SM00855">
    <property type="entry name" value="PGAM"/>
    <property type="match status" value="1"/>
</dbReference>
<feature type="binding site" evidence="2">
    <location>
        <begin position="8"/>
        <end position="15"/>
    </location>
    <ligand>
        <name>substrate</name>
    </ligand>
</feature>
<dbReference type="PANTHER" id="PTHR48100:SF59">
    <property type="entry name" value="ADENOSYLCOBALAMIN_ALPHA-RIBAZOLE PHOSPHATASE"/>
    <property type="match status" value="1"/>
</dbReference>
<sequence>MTTFTFVRHGQTDWNLERRIQGATDVPLNETGREQARETGRVLAERQWDGIVASPLSRARETAEIIGSFVGIPEVELVDALVERRYGEVEGLNGEEIAARFPDPTAPVPGREKRSAVVARVLPALQALADEHPDAALIVVSHGGVIGSLVRYITEKQLPGKGELIANGSAHDFLIENGEVSMASFNGVELDRSIRSRAPLSLELTLPS</sequence>
<accession>A0A852SRA9</accession>
<dbReference type="PANTHER" id="PTHR48100">
    <property type="entry name" value="BROAD-SPECIFICITY PHOSPHATASE YOR283W-RELATED"/>
    <property type="match status" value="1"/>
</dbReference>
<organism evidence="3 4">
    <name type="scientific">Herbiconiux flava</name>
    <dbReference type="NCBI Taxonomy" id="881268"/>
    <lineage>
        <taxon>Bacteria</taxon>
        <taxon>Bacillati</taxon>
        <taxon>Actinomycetota</taxon>
        <taxon>Actinomycetes</taxon>
        <taxon>Micrococcales</taxon>
        <taxon>Microbacteriaceae</taxon>
        <taxon>Herbiconiux</taxon>
    </lineage>
</organism>
<dbReference type="InterPro" id="IPR013078">
    <property type="entry name" value="His_Pase_superF_clade-1"/>
</dbReference>
<dbReference type="InterPro" id="IPR029033">
    <property type="entry name" value="His_PPase_superfam"/>
</dbReference>
<evidence type="ECO:0000313" key="3">
    <source>
        <dbReference type="EMBL" id="NYD71386.1"/>
    </source>
</evidence>
<dbReference type="GO" id="GO:0004619">
    <property type="term" value="F:phosphoglycerate mutase activity"/>
    <property type="evidence" value="ECO:0007669"/>
    <property type="project" value="UniProtKB-EC"/>
</dbReference>
<evidence type="ECO:0000256" key="1">
    <source>
        <dbReference type="PIRSR" id="PIRSR613078-1"/>
    </source>
</evidence>
<dbReference type="EC" id="5.4.2.12" evidence="3"/>